<dbReference type="PROSITE" id="PS51186">
    <property type="entry name" value="GNAT"/>
    <property type="match status" value="1"/>
</dbReference>
<feature type="domain" description="N-acetyltransferase" evidence="3">
    <location>
        <begin position="68"/>
        <end position="218"/>
    </location>
</feature>
<dbReference type="HOGENOM" id="CLU_013985_10_1_1"/>
<keyword evidence="2" id="KW-0472">Membrane</keyword>
<dbReference type="GeneTree" id="ENSGT00950000182932"/>
<dbReference type="InterPro" id="IPR050769">
    <property type="entry name" value="NAT_camello-type"/>
</dbReference>
<dbReference type="CDD" id="cd04301">
    <property type="entry name" value="NAT_SF"/>
    <property type="match status" value="1"/>
</dbReference>
<dbReference type="OMA" id="YVPTLCV"/>
<dbReference type="EMBL" id="AFYH01163092">
    <property type="status" value="NOT_ANNOTATED_CDS"/>
    <property type="molecule type" value="Genomic_DNA"/>
</dbReference>
<dbReference type="PANTHER" id="PTHR13947">
    <property type="entry name" value="GNAT FAMILY N-ACETYLTRANSFERASE"/>
    <property type="match status" value="1"/>
</dbReference>
<protein>
    <submittedName>
        <fullName evidence="4">N-acetyltransferase 8</fullName>
    </submittedName>
</protein>
<evidence type="ECO:0000259" key="3">
    <source>
        <dbReference type="PROSITE" id="PS51186"/>
    </source>
</evidence>
<dbReference type="InterPro" id="IPR000182">
    <property type="entry name" value="GNAT_dom"/>
</dbReference>
<reference evidence="5" key="1">
    <citation type="submission" date="2011-08" db="EMBL/GenBank/DDBJ databases">
        <title>The draft genome of Latimeria chalumnae.</title>
        <authorList>
            <person name="Di Palma F."/>
            <person name="Alfoldi J."/>
            <person name="Johnson J."/>
            <person name="Berlin A."/>
            <person name="Gnerre S."/>
            <person name="Jaffe D."/>
            <person name="MacCallum I."/>
            <person name="Young S."/>
            <person name="Walker B.J."/>
            <person name="Lander E."/>
            <person name="Lindblad-Toh K."/>
        </authorList>
    </citation>
    <scope>NUCLEOTIDE SEQUENCE [LARGE SCALE GENOMIC DNA]</scope>
    <source>
        <strain evidence="5">Wild caught</strain>
    </source>
</reference>
<proteinExistence type="predicted"/>
<evidence type="ECO:0000256" key="2">
    <source>
        <dbReference type="SAM" id="Phobius"/>
    </source>
</evidence>
<dbReference type="PANTHER" id="PTHR13947:SF60">
    <property type="entry name" value="N-ACETYLTRANSFERASE DOMAIN-CONTAINING PROTEIN"/>
    <property type="match status" value="1"/>
</dbReference>
<dbReference type="Bgee" id="ENSLACG00000011800">
    <property type="expression patterns" value="Expressed in mesonephros and 6 other cell types or tissues"/>
</dbReference>
<dbReference type="Pfam" id="PF00583">
    <property type="entry name" value="Acetyltransf_1"/>
    <property type="match status" value="1"/>
</dbReference>
<dbReference type="eggNOG" id="KOG3139">
    <property type="taxonomic scope" value="Eukaryota"/>
</dbReference>
<evidence type="ECO:0000313" key="4">
    <source>
        <dbReference type="Ensembl" id="ENSLACP00000013401.1"/>
    </source>
</evidence>
<reference evidence="4" key="3">
    <citation type="submission" date="2025-09" db="UniProtKB">
        <authorList>
            <consortium name="Ensembl"/>
        </authorList>
    </citation>
    <scope>IDENTIFICATION</scope>
</reference>
<dbReference type="AlphaFoldDB" id="H3AUT0"/>
<name>H3AUT0_LATCH</name>
<reference evidence="4" key="2">
    <citation type="submission" date="2025-08" db="UniProtKB">
        <authorList>
            <consortium name="Ensembl"/>
        </authorList>
    </citation>
    <scope>IDENTIFICATION</scope>
</reference>
<evidence type="ECO:0000313" key="5">
    <source>
        <dbReference type="Proteomes" id="UP000008672"/>
    </source>
</evidence>
<sequence>MADYTIREYEDVDYEVVRDIFVAGMSEYVPSVCLHLLKQPWIQLTLVCLFCILLLSSKSFLLPVLAVTLLLAIGRQLLVYVWSTYIEQKLKEDLLDIRKTYMESKGSCFWVAECNGIVVATVAAMPSEKAEGELRLKRMSVRRAYRGGGIAKALTRVVMDFARQNGYTAVVLDTTVVQHEAQRLYERLGFRRDGAAAAPMLLSDVVNFVVYPYRYDIPHGELKTQ</sequence>
<evidence type="ECO:0000256" key="1">
    <source>
        <dbReference type="ARBA" id="ARBA00022679"/>
    </source>
</evidence>
<dbReference type="FunCoup" id="H3AUT0">
    <property type="interactions" value="108"/>
</dbReference>
<dbReference type="Gene3D" id="3.40.630.30">
    <property type="match status" value="1"/>
</dbReference>
<feature type="transmembrane region" description="Helical" evidence="2">
    <location>
        <begin position="40"/>
        <end position="57"/>
    </location>
</feature>
<keyword evidence="2" id="KW-1133">Transmembrane helix</keyword>
<dbReference type="SUPFAM" id="SSF55729">
    <property type="entry name" value="Acyl-CoA N-acyltransferases (Nat)"/>
    <property type="match status" value="1"/>
</dbReference>
<gene>
    <name evidence="4" type="primary">LOC102349767</name>
</gene>
<dbReference type="Proteomes" id="UP000008672">
    <property type="component" value="Unassembled WGS sequence"/>
</dbReference>
<keyword evidence="1" id="KW-0808">Transferase</keyword>
<keyword evidence="2" id="KW-0812">Transmembrane</keyword>
<keyword evidence="5" id="KW-1185">Reference proteome</keyword>
<dbReference type="GO" id="GO:0008080">
    <property type="term" value="F:N-acetyltransferase activity"/>
    <property type="evidence" value="ECO:0007669"/>
    <property type="project" value="InterPro"/>
</dbReference>
<dbReference type="InParanoid" id="H3AUT0"/>
<organism evidence="4 5">
    <name type="scientific">Latimeria chalumnae</name>
    <name type="common">Coelacanth</name>
    <dbReference type="NCBI Taxonomy" id="7897"/>
    <lineage>
        <taxon>Eukaryota</taxon>
        <taxon>Metazoa</taxon>
        <taxon>Chordata</taxon>
        <taxon>Craniata</taxon>
        <taxon>Vertebrata</taxon>
        <taxon>Euteleostomi</taxon>
        <taxon>Coelacanthiformes</taxon>
        <taxon>Coelacanthidae</taxon>
        <taxon>Latimeria</taxon>
    </lineage>
</organism>
<dbReference type="InterPro" id="IPR016181">
    <property type="entry name" value="Acyl_CoA_acyltransferase"/>
</dbReference>
<accession>H3AUT0</accession>
<dbReference type="STRING" id="7897.ENSLACP00000013401"/>
<dbReference type="Ensembl" id="ENSLACT00000013497.1">
    <property type="protein sequence ID" value="ENSLACP00000013401.1"/>
    <property type="gene ID" value="ENSLACG00000011800.1"/>
</dbReference>